<dbReference type="InterPro" id="IPR000515">
    <property type="entry name" value="MetI-like"/>
</dbReference>
<comment type="subcellular location">
    <subcellularLocation>
        <location evidence="5">Cell membrane</location>
        <topology evidence="5">Multi-pass membrane protein</topology>
    </subcellularLocation>
    <subcellularLocation>
        <location evidence="1">Membrane</location>
        <topology evidence="1">Multi-pass membrane protein</topology>
    </subcellularLocation>
</comment>
<proteinExistence type="inferred from homology"/>
<keyword evidence="5" id="KW-0813">Transport</keyword>
<dbReference type="InterPro" id="IPR035906">
    <property type="entry name" value="MetI-like_sf"/>
</dbReference>
<evidence type="ECO:0000256" key="4">
    <source>
        <dbReference type="ARBA" id="ARBA00023136"/>
    </source>
</evidence>
<evidence type="ECO:0000256" key="2">
    <source>
        <dbReference type="ARBA" id="ARBA00022692"/>
    </source>
</evidence>
<evidence type="ECO:0000259" key="7">
    <source>
        <dbReference type="PROSITE" id="PS50928"/>
    </source>
</evidence>
<feature type="compositionally biased region" description="Basic and acidic residues" evidence="6">
    <location>
        <begin position="336"/>
        <end position="348"/>
    </location>
</feature>
<keyword evidence="9" id="KW-1185">Reference proteome</keyword>
<dbReference type="PANTHER" id="PTHR43376">
    <property type="entry name" value="OLIGOPEPTIDE TRANSPORT SYSTEM PERMEASE PROTEIN"/>
    <property type="match status" value="1"/>
</dbReference>
<dbReference type="Proteomes" id="UP000198983">
    <property type="component" value="Chromosome I"/>
</dbReference>
<feature type="transmembrane region" description="Helical" evidence="5">
    <location>
        <begin position="140"/>
        <end position="164"/>
    </location>
</feature>
<dbReference type="STRING" id="117157.SAMN04489717_3406"/>
<feature type="transmembrane region" description="Helical" evidence="5">
    <location>
        <begin position="297"/>
        <end position="316"/>
    </location>
</feature>
<dbReference type="Pfam" id="PF00528">
    <property type="entry name" value="BPD_transp_1"/>
    <property type="match status" value="1"/>
</dbReference>
<dbReference type="GO" id="GO:0005886">
    <property type="term" value="C:plasma membrane"/>
    <property type="evidence" value="ECO:0007669"/>
    <property type="project" value="UniProtKB-SubCell"/>
</dbReference>
<dbReference type="OrthoDB" id="147688at2"/>
<feature type="region of interest" description="Disordered" evidence="6">
    <location>
        <begin position="331"/>
        <end position="356"/>
    </location>
</feature>
<gene>
    <name evidence="8" type="ORF">SAMN04489717_3406</name>
</gene>
<feature type="transmembrane region" description="Helical" evidence="5">
    <location>
        <begin position="193"/>
        <end position="214"/>
    </location>
</feature>
<feature type="transmembrane region" description="Helical" evidence="5">
    <location>
        <begin position="252"/>
        <end position="277"/>
    </location>
</feature>
<dbReference type="PANTHER" id="PTHR43376:SF1">
    <property type="entry name" value="OLIGOPEPTIDE TRANSPORT SYSTEM PERMEASE PROTEIN"/>
    <property type="match status" value="1"/>
</dbReference>
<accession>A0A1H1U016</accession>
<keyword evidence="2 5" id="KW-0812">Transmembrane</keyword>
<feature type="transmembrane region" description="Helical" evidence="5">
    <location>
        <begin position="106"/>
        <end position="128"/>
    </location>
</feature>
<keyword evidence="4 5" id="KW-0472">Membrane</keyword>
<evidence type="ECO:0000256" key="6">
    <source>
        <dbReference type="SAM" id="MobiDB-lite"/>
    </source>
</evidence>
<dbReference type="GO" id="GO:0055085">
    <property type="term" value="P:transmembrane transport"/>
    <property type="evidence" value="ECO:0007669"/>
    <property type="project" value="InterPro"/>
</dbReference>
<keyword evidence="3 5" id="KW-1133">Transmembrane helix</keyword>
<evidence type="ECO:0000256" key="3">
    <source>
        <dbReference type="ARBA" id="ARBA00022989"/>
    </source>
</evidence>
<evidence type="ECO:0000313" key="8">
    <source>
        <dbReference type="EMBL" id="SDS65671.1"/>
    </source>
</evidence>
<dbReference type="RefSeq" id="WP_157728593.1">
    <property type="nucleotide sequence ID" value="NZ_LT629732.1"/>
</dbReference>
<sequence length="356" mass="38527">MISYLARRVATALLTVFVVISLSFFMIRLMPGNVMDYLVNQLSRQGNLTTQEIQQQVNAIYGVMPTSPAWKQYFQYIWNACQGNFGTSISHPGESVSHIIASALPWTVFSVGVALIVSFVIGIAVGTVMATAQASRFTKVVTLVVSFLSAVPNYLVAILLLYFLTDIHHLFPQGGAYGAGIPVGWNLPFVASVVRHSALPIASYALIGFGGWALQMKGSAISTLGAEYVRVAEARGLGRRRIMQSYVGRNSLLPQVTLLALSLGFMFGGSVFIEQFFNYPGVGYYLVTAVNSRDYSLMMGCFVLITTSVVLSNLLVDLMYPVIDPRIAKPGAGRKAGADDPRDVEERAVPVGGTMA</sequence>
<dbReference type="AlphaFoldDB" id="A0A1H1U016"/>
<dbReference type="SUPFAM" id="SSF161098">
    <property type="entry name" value="MetI-like"/>
    <property type="match status" value="1"/>
</dbReference>
<reference evidence="8 9" key="1">
    <citation type="submission" date="2016-10" db="EMBL/GenBank/DDBJ databases">
        <authorList>
            <person name="de Groot N.N."/>
        </authorList>
    </citation>
    <scope>NUCLEOTIDE SEQUENCE [LARGE SCALE GENOMIC DNA]</scope>
    <source>
        <strain evidence="8 9">DSM 22024</strain>
    </source>
</reference>
<protein>
    <submittedName>
        <fullName evidence="8">Peptide/nickel transport system permease protein</fullName>
    </submittedName>
</protein>
<organism evidence="8 9">
    <name type="scientific">Actinopolymorpha singaporensis</name>
    <dbReference type="NCBI Taxonomy" id="117157"/>
    <lineage>
        <taxon>Bacteria</taxon>
        <taxon>Bacillati</taxon>
        <taxon>Actinomycetota</taxon>
        <taxon>Actinomycetes</taxon>
        <taxon>Propionibacteriales</taxon>
        <taxon>Actinopolymorphaceae</taxon>
        <taxon>Actinopolymorpha</taxon>
    </lineage>
</organism>
<dbReference type="PROSITE" id="PS50928">
    <property type="entry name" value="ABC_TM1"/>
    <property type="match status" value="1"/>
</dbReference>
<evidence type="ECO:0000313" key="9">
    <source>
        <dbReference type="Proteomes" id="UP000198983"/>
    </source>
</evidence>
<evidence type="ECO:0000256" key="5">
    <source>
        <dbReference type="RuleBase" id="RU363032"/>
    </source>
</evidence>
<dbReference type="EMBL" id="LT629732">
    <property type="protein sequence ID" value="SDS65671.1"/>
    <property type="molecule type" value="Genomic_DNA"/>
</dbReference>
<feature type="transmembrane region" description="Helical" evidence="5">
    <location>
        <begin position="12"/>
        <end position="30"/>
    </location>
</feature>
<dbReference type="Gene3D" id="1.10.3720.10">
    <property type="entry name" value="MetI-like"/>
    <property type="match status" value="1"/>
</dbReference>
<feature type="domain" description="ABC transmembrane type-1" evidence="7">
    <location>
        <begin position="104"/>
        <end position="320"/>
    </location>
</feature>
<name>A0A1H1U016_9ACTN</name>
<evidence type="ECO:0000256" key="1">
    <source>
        <dbReference type="ARBA" id="ARBA00004141"/>
    </source>
</evidence>
<comment type="similarity">
    <text evidence="5">Belongs to the binding-protein-dependent transport system permease family.</text>
</comment>